<evidence type="ECO:0000256" key="6">
    <source>
        <dbReference type="ARBA" id="ARBA00038076"/>
    </source>
</evidence>
<feature type="transmembrane region" description="Helical" evidence="7">
    <location>
        <begin position="387"/>
        <end position="412"/>
    </location>
</feature>
<feature type="domain" description="ABC3 transporter permease C-terminal" evidence="8">
    <location>
        <begin position="298"/>
        <end position="411"/>
    </location>
</feature>
<dbReference type="AlphaFoldDB" id="A0A285KA20"/>
<evidence type="ECO:0000259" key="8">
    <source>
        <dbReference type="Pfam" id="PF02687"/>
    </source>
</evidence>
<evidence type="ECO:0000256" key="4">
    <source>
        <dbReference type="ARBA" id="ARBA00022989"/>
    </source>
</evidence>
<dbReference type="EMBL" id="OBDY01000035">
    <property type="protein sequence ID" value="SNY69474.1"/>
    <property type="molecule type" value="Genomic_DNA"/>
</dbReference>
<keyword evidence="10" id="KW-1185">Reference proteome</keyword>
<dbReference type="InterPro" id="IPR050250">
    <property type="entry name" value="Macrolide_Exporter_MacB"/>
</dbReference>
<evidence type="ECO:0000256" key="3">
    <source>
        <dbReference type="ARBA" id="ARBA00022692"/>
    </source>
</evidence>
<dbReference type="PANTHER" id="PTHR30572:SF4">
    <property type="entry name" value="ABC TRANSPORTER PERMEASE YTRF"/>
    <property type="match status" value="1"/>
</dbReference>
<feature type="transmembrane region" description="Helical" evidence="7">
    <location>
        <begin position="885"/>
        <end position="906"/>
    </location>
</feature>
<dbReference type="PANTHER" id="PTHR30572">
    <property type="entry name" value="MEMBRANE COMPONENT OF TRANSPORTER-RELATED"/>
    <property type="match status" value="1"/>
</dbReference>
<dbReference type="OrthoDB" id="5176391at2"/>
<evidence type="ECO:0000256" key="1">
    <source>
        <dbReference type="ARBA" id="ARBA00004651"/>
    </source>
</evidence>
<keyword evidence="2" id="KW-1003">Cell membrane</keyword>
<feature type="transmembrane region" description="Helical" evidence="7">
    <location>
        <begin position="981"/>
        <end position="1007"/>
    </location>
</feature>
<feature type="transmembrane region" description="Helical" evidence="7">
    <location>
        <begin position="461"/>
        <end position="479"/>
    </location>
</feature>
<dbReference type="GO" id="GO:0022857">
    <property type="term" value="F:transmembrane transporter activity"/>
    <property type="evidence" value="ECO:0007669"/>
    <property type="project" value="TreeGrafter"/>
</dbReference>
<keyword evidence="5 7" id="KW-0472">Membrane</keyword>
<sequence length="1021" mass="103210">MLTLLLRRARAQWSLLLSLLAVLTIGATFLGTCALLVTRTSDRAFEVAIRDDPAAAEVVAYTATIAAGDAASVAADTRRVLVSAVAPFEVSTAARASSVMRALPGGSDREAYLSGIEDLASRATLVTGSWPRKGQAAVLESTARLLGLSPGSRVTLGQELGIDGAPPVTVTVSGIVRPLPQGGWDRDPLQGKGFSADPPNATSARQVQAYGPFIVDLTALLTGGSAIERLEITAHPDLSAPNSRDLNAIASTLGEADRRLSGALADRVQIERVSSPLPQTLANARAQQRLTTAAVLALTLIGVMLTTIALTLAGRLAVSARTEESSLLSAMGTGRGQFAVVAAAEAVALAVVAAVLSVPASSALHALLTRVPPLSGAGLSTEPGVALPQLLAVGAGVLLLAGLLVVLAVRPAAGAGDRRGRRELLARSGADLLLAALAAVGWWQLRSQPPDAGTRADAVRVLAPALLLTAGAALALRLLPPLLRLAERLADRARGLVLPLAAVQAARRRQAFAAGLLIALGCGAATFGLAYDATWRASQHDQADLAVGTDIALELDAPPVAGQGAVIAAATGGTVSPVAHGPVVVGQSVGGTGPTPRIVAVDLRHARELLRGRATVGPDLAPAGSAVDGLALPARAVPTLAGRGPVPVVPRLVSQDSAGLRTACTGPEIPLDGRAHPLPVCAAPAGGLRLVAVSLQPVGVANDAAAALDATLTVPGATGPSSWTAHPAGQLGGQTVTVTGDRVRLHAVVQFVDPYDGSRLLVASSFPDPKAVPVAISRRLADDLGAGRGATLSLSYGNTPVQARVTEVIPTVPSAPGAPAVLADLDLLSQALISHGDLDTPVNAWWVGGSQKTGALEALGLGPVTSRAGEAARLTGSPVRAAQPAAMRLLVAAAVVLLLGGVLLHVASDLRDRALEVARLRGLGVSRREIRAALFGEHAGVILPLLVAGAAVGALATWGVAPLMIRSDTGAQPVPAVGAHWPWAGEAVLLGVLILAAGIIVTVTVSVQARRADAAHLRVAS</sequence>
<reference evidence="9 10" key="1">
    <citation type="submission" date="2017-09" db="EMBL/GenBank/DDBJ databases">
        <authorList>
            <person name="Ehlers B."/>
            <person name="Leendertz F.H."/>
        </authorList>
    </citation>
    <scope>NUCLEOTIDE SEQUENCE [LARGE SCALE GENOMIC DNA]</scope>
    <source>
        <strain evidence="9 10">CGMCC 4.6857</strain>
    </source>
</reference>
<protein>
    <recommendedName>
        <fullName evidence="8">ABC3 transporter permease C-terminal domain-containing protein</fullName>
    </recommendedName>
</protein>
<organism evidence="9 10">
    <name type="scientific">Paractinoplanes atraurantiacus</name>
    <dbReference type="NCBI Taxonomy" id="1036182"/>
    <lineage>
        <taxon>Bacteria</taxon>
        <taxon>Bacillati</taxon>
        <taxon>Actinomycetota</taxon>
        <taxon>Actinomycetes</taxon>
        <taxon>Micromonosporales</taxon>
        <taxon>Micromonosporaceae</taxon>
        <taxon>Paractinoplanes</taxon>
    </lineage>
</organism>
<evidence type="ECO:0000256" key="2">
    <source>
        <dbReference type="ARBA" id="ARBA00022475"/>
    </source>
</evidence>
<dbReference type="RefSeq" id="WP_097328216.1">
    <property type="nucleotide sequence ID" value="NZ_OBDY01000035.1"/>
</dbReference>
<dbReference type="Proteomes" id="UP000219612">
    <property type="component" value="Unassembled WGS sequence"/>
</dbReference>
<evidence type="ECO:0000256" key="7">
    <source>
        <dbReference type="SAM" id="Phobius"/>
    </source>
</evidence>
<accession>A0A285KA20</accession>
<feature type="transmembrane region" description="Helical" evidence="7">
    <location>
        <begin position="941"/>
        <end position="961"/>
    </location>
</feature>
<feature type="transmembrane region" description="Helical" evidence="7">
    <location>
        <begin position="424"/>
        <end position="445"/>
    </location>
</feature>
<evidence type="ECO:0000313" key="9">
    <source>
        <dbReference type="EMBL" id="SNY69474.1"/>
    </source>
</evidence>
<name>A0A285KA20_9ACTN</name>
<feature type="transmembrane region" description="Helical" evidence="7">
    <location>
        <begin position="338"/>
        <end position="367"/>
    </location>
</feature>
<comment type="similarity">
    <text evidence="6">Belongs to the ABC-4 integral membrane protein family.</text>
</comment>
<feature type="transmembrane region" description="Helical" evidence="7">
    <location>
        <begin position="511"/>
        <end position="531"/>
    </location>
</feature>
<dbReference type="GO" id="GO:0005886">
    <property type="term" value="C:plasma membrane"/>
    <property type="evidence" value="ECO:0007669"/>
    <property type="project" value="UniProtKB-SubCell"/>
</dbReference>
<dbReference type="Pfam" id="PF02687">
    <property type="entry name" value="FtsX"/>
    <property type="match status" value="1"/>
</dbReference>
<proteinExistence type="inferred from homology"/>
<evidence type="ECO:0000256" key="5">
    <source>
        <dbReference type="ARBA" id="ARBA00023136"/>
    </source>
</evidence>
<keyword evidence="3 7" id="KW-0812">Transmembrane</keyword>
<evidence type="ECO:0000313" key="10">
    <source>
        <dbReference type="Proteomes" id="UP000219612"/>
    </source>
</evidence>
<feature type="transmembrane region" description="Helical" evidence="7">
    <location>
        <begin position="293"/>
        <end position="318"/>
    </location>
</feature>
<keyword evidence="4 7" id="KW-1133">Transmembrane helix</keyword>
<gene>
    <name evidence="9" type="ORF">SAMN05421748_13554</name>
</gene>
<comment type="subcellular location">
    <subcellularLocation>
        <location evidence="1">Cell membrane</location>
        <topology evidence="1">Multi-pass membrane protein</topology>
    </subcellularLocation>
</comment>
<dbReference type="InterPro" id="IPR003838">
    <property type="entry name" value="ABC3_permease_C"/>
</dbReference>